<evidence type="ECO:0000313" key="3">
    <source>
        <dbReference type="Proteomes" id="UP000672032"/>
    </source>
</evidence>
<dbReference type="OrthoDB" id="3560502at2759"/>
<reference evidence="2" key="1">
    <citation type="submission" date="2020-10" db="EMBL/GenBank/DDBJ databases">
        <title>Genome Sequence of Monilinia vaccinii-corymbosi Sheds Light on Mummy Berry Disease Infection of Blueberry and Mating Type.</title>
        <authorList>
            <person name="Yow A.G."/>
            <person name="Zhang Y."/>
            <person name="Bansal K."/>
            <person name="Eacker S.M."/>
            <person name="Sullivan S."/>
            <person name="Liachko I."/>
            <person name="Cubeta M.A."/>
            <person name="Rollins J.A."/>
            <person name="Ashrafi H."/>
        </authorList>
    </citation>
    <scope>NUCLEOTIDE SEQUENCE</scope>
    <source>
        <strain evidence="2">RL-1</strain>
    </source>
</reference>
<sequence>MDFAKSASTRWQNVNPWNWSERERYFGDEGGEMGIEERWKDMLADGKGDAEEIIEEGEKGRFAKRVELAFLMNMALNSKKRKRDESMDLEGSDEDCDLSDAGK</sequence>
<feature type="compositionally biased region" description="Acidic residues" evidence="1">
    <location>
        <begin position="87"/>
        <end position="103"/>
    </location>
</feature>
<proteinExistence type="predicted"/>
<name>A0A8A3PH27_9HELO</name>
<evidence type="ECO:0000256" key="1">
    <source>
        <dbReference type="SAM" id="MobiDB-lite"/>
    </source>
</evidence>
<evidence type="ECO:0000313" key="2">
    <source>
        <dbReference type="EMBL" id="QSZ34607.1"/>
    </source>
</evidence>
<keyword evidence="3" id="KW-1185">Reference proteome</keyword>
<accession>A0A8A3PH27</accession>
<dbReference type="EMBL" id="CP063408">
    <property type="protein sequence ID" value="QSZ34607.1"/>
    <property type="molecule type" value="Genomic_DNA"/>
</dbReference>
<dbReference type="AlphaFoldDB" id="A0A8A3PH27"/>
<organism evidence="2 3">
    <name type="scientific">Monilinia vaccinii-corymbosi</name>
    <dbReference type="NCBI Taxonomy" id="61207"/>
    <lineage>
        <taxon>Eukaryota</taxon>
        <taxon>Fungi</taxon>
        <taxon>Dikarya</taxon>
        <taxon>Ascomycota</taxon>
        <taxon>Pezizomycotina</taxon>
        <taxon>Leotiomycetes</taxon>
        <taxon>Helotiales</taxon>
        <taxon>Sclerotiniaceae</taxon>
        <taxon>Monilinia</taxon>
    </lineage>
</organism>
<feature type="region of interest" description="Disordered" evidence="1">
    <location>
        <begin position="79"/>
        <end position="103"/>
    </location>
</feature>
<gene>
    <name evidence="2" type="ORF">DSL72_006201</name>
</gene>
<protein>
    <submittedName>
        <fullName evidence="2">Uncharacterized protein</fullName>
    </submittedName>
</protein>
<dbReference type="Proteomes" id="UP000672032">
    <property type="component" value="Chromosome 4"/>
</dbReference>